<sequence>MSQESHKFTVLEPIIRYNLINSVWEEATLKVRLYDDFGDKPLKEWRKDQLRFFKENTILTPIETQYFLDRIIKVKNAVDARHKLGEISTCTVCNSSPVPYCIIEWIKFCDLENIEFLDKGGFGEVYSAVWTRGEIVDWNATENDFVRQPKKVALKFLIVMNFLAQWNQVFNRNQTIRAYVVGGLGFTRNHEGKYMIVLDFCESDLRKYLQKNRKTLSWKDKVKIAWDISVDIQRIAETGSVHDDLHPANILLLNVDMIDNYNNWVISDLGTSSEILFGHRPPIIPGTPKVYADLMPKCWNKDPYERVSARDAAQILRVLLRNMMENSLVDEYSTEKNQLWNLSELGFTFFRTSELFNLDCVGVGHTNSKKYSLNILLVPI</sequence>
<reference evidence="2 3" key="1">
    <citation type="submission" date="2021-06" db="EMBL/GenBank/DDBJ databases">
        <authorList>
            <person name="Kallberg Y."/>
            <person name="Tangrot J."/>
            <person name="Rosling A."/>
        </authorList>
    </citation>
    <scope>NUCLEOTIDE SEQUENCE [LARGE SCALE GENOMIC DNA]</scope>
    <source>
        <strain evidence="2 3">120-4 pot B 10/14</strain>
    </source>
</reference>
<evidence type="ECO:0000313" key="2">
    <source>
        <dbReference type="EMBL" id="CAG8521218.1"/>
    </source>
</evidence>
<evidence type="ECO:0000259" key="1">
    <source>
        <dbReference type="PROSITE" id="PS50011"/>
    </source>
</evidence>
<dbReference type="EMBL" id="CAJVQB010001111">
    <property type="protein sequence ID" value="CAG8521218.1"/>
    <property type="molecule type" value="Genomic_DNA"/>
</dbReference>
<dbReference type="Gene3D" id="1.10.510.10">
    <property type="entry name" value="Transferase(Phosphotransferase) domain 1"/>
    <property type="match status" value="2"/>
</dbReference>
<organism evidence="2 3">
    <name type="scientific">Gigaspora margarita</name>
    <dbReference type="NCBI Taxonomy" id="4874"/>
    <lineage>
        <taxon>Eukaryota</taxon>
        <taxon>Fungi</taxon>
        <taxon>Fungi incertae sedis</taxon>
        <taxon>Mucoromycota</taxon>
        <taxon>Glomeromycotina</taxon>
        <taxon>Glomeromycetes</taxon>
        <taxon>Diversisporales</taxon>
        <taxon>Gigasporaceae</taxon>
        <taxon>Gigaspora</taxon>
    </lineage>
</organism>
<name>A0ABM8W4A6_GIGMA</name>
<protein>
    <submittedName>
        <fullName evidence="2">17594_t:CDS:1</fullName>
    </submittedName>
</protein>
<dbReference type="InterPro" id="IPR011009">
    <property type="entry name" value="Kinase-like_dom_sf"/>
</dbReference>
<dbReference type="Pfam" id="PF07714">
    <property type="entry name" value="PK_Tyr_Ser-Thr"/>
    <property type="match status" value="1"/>
</dbReference>
<evidence type="ECO:0000313" key="3">
    <source>
        <dbReference type="Proteomes" id="UP000789901"/>
    </source>
</evidence>
<dbReference type="SUPFAM" id="SSF56112">
    <property type="entry name" value="Protein kinase-like (PK-like)"/>
    <property type="match status" value="1"/>
</dbReference>
<dbReference type="Proteomes" id="UP000789901">
    <property type="component" value="Unassembled WGS sequence"/>
</dbReference>
<proteinExistence type="predicted"/>
<comment type="caution">
    <text evidence="2">The sequence shown here is derived from an EMBL/GenBank/DDBJ whole genome shotgun (WGS) entry which is preliminary data.</text>
</comment>
<accession>A0ABM8W4A6</accession>
<feature type="domain" description="Protein kinase" evidence="1">
    <location>
        <begin position="111"/>
        <end position="380"/>
    </location>
</feature>
<dbReference type="InterPro" id="IPR051681">
    <property type="entry name" value="Ser/Thr_Kinases-Pseudokinases"/>
</dbReference>
<gene>
    <name evidence="2" type="ORF">GMARGA_LOCUS3164</name>
</gene>
<keyword evidence="3" id="KW-1185">Reference proteome</keyword>
<dbReference type="InterPro" id="IPR000719">
    <property type="entry name" value="Prot_kinase_dom"/>
</dbReference>
<dbReference type="PANTHER" id="PTHR44329">
    <property type="entry name" value="SERINE/THREONINE-PROTEIN KINASE TNNI3K-RELATED"/>
    <property type="match status" value="1"/>
</dbReference>
<dbReference type="PROSITE" id="PS50011">
    <property type="entry name" value="PROTEIN_KINASE_DOM"/>
    <property type="match status" value="1"/>
</dbReference>
<dbReference type="InterPro" id="IPR001245">
    <property type="entry name" value="Ser-Thr/Tyr_kinase_cat_dom"/>
</dbReference>